<keyword evidence="2" id="KW-1185">Reference proteome</keyword>
<organism evidence="1 2">
    <name type="scientific">Liparis tanakae</name>
    <name type="common">Tanaka's snailfish</name>
    <dbReference type="NCBI Taxonomy" id="230148"/>
    <lineage>
        <taxon>Eukaryota</taxon>
        <taxon>Metazoa</taxon>
        <taxon>Chordata</taxon>
        <taxon>Craniata</taxon>
        <taxon>Vertebrata</taxon>
        <taxon>Euteleostomi</taxon>
        <taxon>Actinopterygii</taxon>
        <taxon>Neopterygii</taxon>
        <taxon>Teleostei</taxon>
        <taxon>Neoteleostei</taxon>
        <taxon>Acanthomorphata</taxon>
        <taxon>Eupercaria</taxon>
        <taxon>Perciformes</taxon>
        <taxon>Cottioidei</taxon>
        <taxon>Cottales</taxon>
        <taxon>Liparidae</taxon>
        <taxon>Liparis</taxon>
    </lineage>
</organism>
<reference evidence="1 2" key="1">
    <citation type="submission" date="2019-03" db="EMBL/GenBank/DDBJ databases">
        <title>First draft genome of Liparis tanakae, snailfish: a comprehensive survey of snailfish specific genes.</title>
        <authorList>
            <person name="Kim W."/>
            <person name="Song I."/>
            <person name="Jeong J.-H."/>
            <person name="Kim D."/>
            <person name="Kim S."/>
            <person name="Ryu S."/>
            <person name="Song J.Y."/>
            <person name="Lee S.K."/>
        </authorList>
    </citation>
    <scope>NUCLEOTIDE SEQUENCE [LARGE SCALE GENOMIC DNA]</scope>
    <source>
        <tissue evidence="1">Muscle</tissue>
    </source>
</reference>
<dbReference type="Proteomes" id="UP000314294">
    <property type="component" value="Unassembled WGS sequence"/>
</dbReference>
<gene>
    <name evidence="1" type="ORF">EYF80_013192</name>
</gene>
<comment type="caution">
    <text evidence="1">The sequence shown here is derived from an EMBL/GenBank/DDBJ whole genome shotgun (WGS) entry which is preliminary data.</text>
</comment>
<evidence type="ECO:0000313" key="2">
    <source>
        <dbReference type="Proteomes" id="UP000314294"/>
    </source>
</evidence>
<evidence type="ECO:0000313" key="1">
    <source>
        <dbReference type="EMBL" id="TNN76542.1"/>
    </source>
</evidence>
<dbReference type="EMBL" id="SRLO01000092">
    <property type="protein sequence ID" value="TNN76542.1"/>
    <property type="molecule type" value="Genomic_DNA"/>
</dbReference>
<dbReference type="AlphaFoldDB" id="A0A4Z2IGT7"/>
<protein>
    <submittedName>
        <fullName evidence="1">Uncharacterized protein</fullName>
    </submittedName>
</protein>
<sequence>MVVFGEERPESGGCLYSRSIEGSRDKTRCDSYHVLHIVQILGTLGVAVVFSQICCCETVLVPDAQVHPIDHKDLTALERDKRATEKVVEAERGQVSLGSSVVNRNGARVGGGPGVYLAALQQPVSDLMVTEAGCKVENSGTRTVPVLGDGLVEGGGGGGRLVRGACLSGPSAAQVQLSQTPRADLGGGPGSSLVHFKSGSLPIAFSKAESPSTLLFPRINALQDPSV</sequence>
<proteinExistence type="predicted"/>
<accession>A0A4Z2IGT7</accession>
<name>A0A4Z2IGT7_9TELE</name>